<dbReference type="Pfam" id="PF17906">
    <property type="entry name" value="HTH_48"/>
    <property type="match status" value="1"/>
</dbReference>
<dbReference type="EMBL" id="WIXE01010741">
    <property type="protein sequence ID" value="KAK5977325.1"/>
    <property type="molecule type" value="Genomic_DNA"/>
</dbReference>
<sequence length="250" mass="29567">MWFSKYSVLRYSINFTITVRNTDKQTHKLCGLYKRRITVVKTFGTIADRSTFSCSFTKVVVEYILRLISIFVDFRIYSDKHTERVTMKRRIDPDVRLCAEYEYKLRHSVKVALDNLLRAYGANAVSLRTVEAWFREFRCSDEKRNRTAVDPVELKRMIDENPRIRLHELARYFGVPYGTIQQHTNSIVNGGICKPWRMQHFEKRKRTTRTRKNGVERLDELLEMNRIGSLDTEAIINSTTEDDADFITYL</sequence>
<organism evidence="2 3">
    <name type="scientific">Trichostrongylus colubriformis</name>
    <name type="common">Black scour worm</name>
    <dbReference type="NCBI Taxonomy" id="6319"/>
    <lineage>
        <taxon>Eukaryota</taxon>
        <taxon>Metazoa</taxon>
        <taxon>Ecdysozoa</taxon>
        <taxon>Nematoda</taxon>
        <taxon>Chromadorea</taxon>
        <taxon>Rhabditida</taxon>
        <taxon>Rhabditina</taxon>
        <taxon>Rhabditomorpha</taxon>
        <taxon>Strongyloidea</taxon>
        <taxon>Trichostrongylidae</taxon>
        <taxon>Trichostrongylus</taxon>
    </lineage>
</organism>
<evidence type="ECO:0000313" key="3">
    <source>
        <dbReference type="Proteomes" id="UP001331761"/>
    </source>
</evidence>
<reference evidence="2 3" key="1">
    <citation type="submission" date="2019-10" db="EMBL/GenBank/DDBJ databases">
        <title>Assembly and Annotation for the nematode Trichostrongylus colubriformis.</title>
        <authorList>
            <person name="Martin J."/>
        </authorList>
    </citation>
    <scope>NUCLEOTIDE SEQUENCE [LARGE SCALE GENOMIC DNA]</scope>
    <source>
        <strain evidence="2">G859</strain>
        <tissue evidence="2">Whole worm</tissue>
    </source>
</reference>
<dbReference type="AlphaFoldDB" id="A0AAN8FDC5"/>
<feature type="domain" description="Mos1 transposase HTH" evidence="1">
    <location>
        <begin position="96"/>
        <end position="139"/>
    </location>
</feature>
<dbReference type="Proteomes" id="UP001331761">
    <property type="component" value="Unassembled WGS sequence"/>
</dbReference>
<keyword evidence="3" id="KW-1185">Reference proteome</keyword>
<evidence type="ECO:0000313" key="2">
    <source>
        <dbReference type="EMBL" id="KAK5977325.1"/>
    </source>
</evidence>
<gene>
    <name evidence="2" type="ORF">GCK32_008571</name>
</gene>
<evidence type="ECO:0000259" key="1">
    <source>
        <dbReference type="Pfam" id="PF17906"/>
    </source>
</evidence>
<dbReference type="InterPro" id="IPR041426">
    <property type="entry name" value="Mos1_HTH"/>
</dbReference>
<proteinExistence type="predicted"/>
<name>A0AAN8FDC5_TRICO</name>
<accession>A0AAN8FDC5</accession>
<dbReference type="Gene3D" id="1.10.10.1450">
    <property type="match status" value="1"/>
</dbReference>
<comment type="caution">
    <text evidence="2">The sequence shown here is derived from an EMBL/GenBank/DDBJ whole genome shotgun (WGS) entry which is preliminary data.</text>
</comment>
<protein>
    <recommendedName>
        <fullName evidence="1">Mos1 transposase HTH domain-containing protein</fullName>
    </recommendedName>
</protein>